<evidence type="ECO:0000256" key="10">
    <source>
        <dbReference type="ARBA" id="ARBA00023136"/>
    </source>
</evidence>
<dbReference type="FunFam" id="2.60.120.430:FF:000005">
    <property type="entry name" value="Putative receptor-like protein kinase"/>
    <property type="match status" value="1"/>
</dbReference>
<keyword evidence="16" id="KW-0675">Receptor</keyword>
<dbReference type="FunFam" id="3.30.200.20:FF:000039">
    <property type="entry name" value="receptor-like protein kinase FERONIA"/>
    <property type="match status" value="1"/>
</dbReference>
<sequence length="838" mass="92219">MAIKKFEVGFIIFVMIVIRCCNCAFTPADNYLIDCGSLTNTTIGDRVFIADASLSWTLKSSSSIIINTSRDLLPSSDDTAPLYMNARVFTASSSYTFQIKQHGRHFIRMYFLPLVNANYDLTAAAFSVSTQNALLLDKFQPKANVTVFKEFSLNITSDTLTLTFAPTGSNSLAFVNAIEVMSVPDNLIADTAKIVNPAGTTYKGLSGQALETIHHINMGGPQVLPDNDTLWRTWETDDKYLLSSSVSQAYKYPTGRIKRMEGVTQETAPDIVYSTARELSSAAQNTMSYLVNVTWKFDVDANYNYLIRLHFCDIVSQALNALLFNVYINSRSVESNLDLSAITVQSLATAVFIDYVLEADDASGTLIVSISPSNAPNGDTLPNAILNGLEIMKINGSGGPAVVDVPPGSSKNFGIILGSILGAAAVIVVAIILCLVLRKRKPAKQYSKTWVPFSINGLTSHSTVSRTSNGTAFTVGQNGTLGYRFAFTVLQEATNNFDENWVIGVGGFGKVYKGVLRDETRVAVKRGNPKSQQGLNEFRTEIELLSRLRHRHLVSLIGYCDEKNEMILVYEYMENGTLKGHLYGSNFPPLSWKHRLEICIGAARGLHYLHTGQVKAIIHRDVKSANILLDENLLAKVADFGLSKTGPELDQTHVSTAVKGSFGYLDPEYFRRQQLTEKSDVYSYGVVLLEVLCARPVIDPTLPRDMVNLAEWGVKWQKRGELEQIVDTRIAGSIRPESLRKFGETIEKCLADTGVERPSMGDVLWNLEYVLHLQEADSSTSVSDVNSINRITELAPQVQNINTVQTTPTVEAGTSVLNDLTDVSMSKVFSQLIKSEGR</sequence>
<evidence type="ECO:0000256" key="11">
    <source>
        <dbReference type="ARBA" id="ARBA00023180"/>
    </source>
</evidence>
<evidence type="ECO:0000256" key="2">
    <source>
        <dbReference type="ARBA" id="ARBA00022527"/>
    </source>
</evidence>
<keyword evidence="6 12" id="KW-0547">Nucleotide-binding</keyword>
<dbReference type="PROSITE" id="PS00108">
    <property type="entry name" value="PROTEIN_KINASE_ST"/>
    <property type="match status" value="1"/>
</dbReference>
<name>A0AAQ3QNU5_9LILI</name>
<keyword evidence="2" id="KW-0723">Serine/threonine-protein kinase</keyword>
<keyword evidence="17" id="KW-1185">Reference proteome</keyword>
<evidence type="ECO:0000256" key="7">
    <source>
        <dbReference type="ARBA" id="ARBA00022777"/>
    </source>
</evidence>
<dbReference type="PANTHER" id="PTHR45631">
    <property type="entry name" value="OS07G0107800 PROTEIN-RELATED"/>
    <property type="match status" value="1"/>
</dbReference>
<evidence type="ECO:0000256" key="14">
    <source>
        <dbReference type="SAM" id="SignalP"/>
    </source>
</evidence>
<evidence type="ECO:0000313" key="16">
    <source>
        <dbReference type="EMBL" id="WOL16258.1"/>
    </source>
</evidence>
<evidence type="ECO:0000256" key="3">
    <source>
        <dbReference type="ARBA" id="ARBA00022679"/>
    </source>
</evidence>
<dbReference type="InterPro" id="IPR024788">
    <property type="entry name" value="Malectin-like_Carb-bd_dom"/>
</dbReference>
<dbReference type="Pfam" id="PF07714">
    <property type="entry name" value="PK_Tyr_Ser-Thr"/>
    <property type="match status" value="1"/>
</dbReference>
<dbReference type="PROSITE" id="PS50011">
    <property type="entry name" value="PROTEIN_KINASE_DOM"/>
    <property type="match status" value="1"/>
</dbReference>
<dbReference type="AlphaFoldDB" id="A0AAQ3QNU5"/>
<dbReference type="FunFam" id="2.60.120.430:FF:000001">
    <property type="entry name" value="Receptor-like protein kinase FERONIA"/>
    <property type="match status" value="1"/>
</dbReference>
<dbReference type="PANTHER" id="PTHR45631:SF207">
    <property type="entry name" value="LRR RECEPTOR-LIKE SERINE_THREONINE-PROTEIN KINASE MEE39-RELATED"/>
    <property type="match status" value="1"/>
</dbReference>
<keyword evidence="9 13" id="KW-1133">Transmembrane helix</keyword>
<feature type="transmembrane region" description="Helical" evidence="13">
    <location>
        <begin position="413"/>
        <end position="437"/>
    </location>
</feature>
<dbReference type="InterPro" id="IPR008271">
    <property type="entry name" value="Ser/Thr_kinase_AS"/>
</dbReference>
<keyword evidence="5 14" id="KW-0732">Signal</keyword>
<dbReference type="SMART" id="SM00220">
    <property type="entry name" value="S_TKc"/>
    <property type="match status" value="1"/>
</dbReference>
<evidence type="ECO:0000256" key="9">
    <source>
        <dbReference type="ARBA" id="ARBA00022989"/>
    </source>
</evidence>
<protein>
    <submittedName>
        <fullName evidence="16">Receptor-like protein kinase HERK 1</fullName>
    </submittedName>
</protein>
<proteinExistence type="predicted"/>
<evidence type="ECO:0000256" key="4">
    <source>
        <dbReference type="ARBA" id="ARBA00022692"/>
    </source>
</evidence>
<keyword evidence="11" id="KW-0325">Glycoprotein</keyword>
<gene>
    <name evidence="16" type="ORF">Cni_G25045</name>
</gene>
<dbReference type="CDD" id="cd14066">
    <property type="entry name" value="STKc_IRAK"/>
    <property type="match status" value="1"/>
</dbReference>
<keyword evidence="7 16" id="KW-0418">Kinase</keyword>
<dbReference type="Gene3D" id="3.30.200.20">
    <property type="entry name" value="Phosphorylase Kinase, domain 1"/>
    <property type="match status" value="1"/>
</dbReference>
<keyword evidence="4 13" id="KW-0812">Transmembrane</keyword>
<dbReference type="GO" id="GO:0016020">
    <property type="term" value="C:membrane"/>
    <property type="evidence" value="ECO:0007669"/>
    <property type="project" value="UniProtKB-SubCell"/>
</dbReference>
<evidence type="ECO:0000256" key="6">
    <source>
        <dbReference type="ARBA" id="ARBA00022741"/>
    </source>
</evidence>
<dbReference type="SUPFAM" id="SSF56112">
    <property type="entry name" value="Protein kinase-like (PK-like)"/>
    <property type="match status" value="1"/>
</dbReference>
<feature type="chain" id="PRO_5042935082" evidence="14">
    <location>
        <begin position="24"/>
        <end position="838"/>
    </location>
</feature>
<organism evidence="16 17">
    <name type="scientific">Canna indica</name>
    <name type="common">Indian-shot</name>
    <dbReference type="NCBI Taxonomy" id="4628"/>
    <lineage>
        <taxon>Eukaryota</taxon>
        <taxon>Viridiplantae</taxon>
        <taxon>Streptophyta</taxon>
        <taxon>Embryophyta</taxon>
        <taxon>Tracheophyta</taxon>
        <taxon>Spermatophyta</taxon>
        <taxon>Magnoliopsida</taxon>
        <taxon>Liliopsida</taxon>
        <taxon>Zingiberales</taxon>
        <taxon>Cannaceae</taxon>
        <taxon>Canna</taxon>
    </lineage>
</organism>
<reference evidence="16 17" key="1">
    <citation type="submission" date="2023-10" db="EMBL/GenBank/DDBJ databases">
        <title>Chromosome-scale genome assembly provides insights into flower coloration mechanisms of Canna indica.</title>
        <authorList>
            <person name="Li C."/>
        </authorList>
    </citation>
    <scope>NUCLEOTIDE SEQUENCE [LARGE SCALE GENOMIC DNA]</scope>
    <source>
        <tissue evidence="16">Flower</tissue>
    </source>
</reference>
<evidence type="ECO:0000259" key="15">
    <source>
        <dbReference type="PROSITE" id="PS50011"/>
    </source>
</evidence>
<dbReference type="Pfam" id="PF12819">
    <property type="entry name" value="Malectin_like"/>
    <property type="match status" value="1"/>
</dbReference>
<dbReference type="Proteomes" id="UP001327560">
    <property type="component" value="Chromosome 8"/>
</dbReference>
<evidence type="ECO:0000256" key="8">
    <source>
        <dbReference type="ARBA" id="ARBA00022840"/>
    </source>
</evidence>
<evidence type="ECO:0000256" key="5">
    <source>
        <dbReference type="ARBA" id="ARBA00022729"/>
    </source>
</evidence>
<keyword evidence="3" id="KW-0808">Transferase</keyword>
<feature type="signal peptide" evidence="14">
    <location>
        <begin position="1"/>
        <end position="23"/>
    </location>
</feature>
<keyword evidence="8 12" id="KW-0067">ATP-binding</keyword>
<comment type="subcellular location">
    <subcellularLocation>
        <location evidence="1">Membrane</location>
        <topology evidence="1">Single-pass membrane protein</topology>
    </subcellularLocation>
</comment>
<dbReference type="InterPro" id="IPR001245">
    <property type="entry name" value="Ser-Thr/Tyr_kinase_cat_dom"/>
</dbReference>
<feature type="binding site" evidence="12">
    <location>
        <position position="525"/>
    </location>
    <ligand>
        <name>ATP</name>
        <dbReference type="ChEBI" id="CHEBI:30616"/>
    </ligand>
</feature>
<dbReference type="PROSITE" id="PS00107">
    <property type="entry name" value="PROTEIN_KINASE_ATP"/>
    <property type="match status" value="1"/>
</dbReference>
<evidence type="ECO:0000256" key="12">
    <source>
        <dbReference type="PROSITE-ProRule" id="PRU10141"/>
    </source>
</evidence>
<dbReference type="InterPro" id="IPR000719">
    <property type="entry name" value="Prot_kinase_dom"/>
</dbReference>
<dbReference type="Gene3D" id="2.60.120.430">
    <property type="entry name" value="Galactose-binding lectin"/>
    <property type="match status" value="2"/>
</dbReference>
<dbReference type="FunFam" id="1.10.510.10:FF:000058">
    <property type="entry name" value="Receptor-like protein kinase FERONIA"/>
    <property type="match status" value="1"/>
</dbReference>
<dbReference type="GO" id="GO:0004674">
    <property type="term" value="F:protein serine/threonine kinase activity"/>
    <property type="evidence" value="ECO:0007669"/>
    <property type="project" value="UniProtKB-KW"/>
</dbReference>
<dbReference type="EMBL" id="CP136897">
    <property type="protein sequence ID" value="WOL16258.1"/>
    <property type="molecule type" value="Genomic_DNA"/>
</dbReference>
<evidence type="ECO:0000256" key="13">
    <source>
        <dbReference type="SAM" id="Phobius"/>
    </source>
</evidence>
<keyword evidence="10 13" id="KW-0472">Membrane</keyword>
<dbReference type="InterPro" id="IPR011009">
    <property type="entry name" value="Kinase-like_dom_sf"/>
</dbReference>
<evidence type="ECO:0000313" key="17">
    <source>
        <dbReference type="Proteomes" id="UP001327560"/>
    </source>
</evidence>
<dbReference type="Gene3D" id="1.10.510.10">
    <property type="entry name" value="Transferase(Phosphotransferase) domain 1"/>
    <property type="match status" value="1"/>
</dbReference>
<feature type="domain" description="Protein kinase" evidence="15">
    <location>
        <begin position="497"/>
        <end position="770"/>
    </location>
</feature>
<evidence type="ECO:0000256" key="1">
    <source>
        <dbReference type="ARBA" id="ARBA00004167"/>
    </source>
</evidence>
<dbReference type="GO" id="GO:0005524">
    <property type="term" value="F:ATP binding"/>
    <property type="evidence" value="ECO:0007669"/>
    <property type="project" value="UniProtKB-UniRule"/>
</dbReference>
<accession>A0AAQ3QNU5</accession>
<dbReference type="InterPro" id="IPR017441">
    <property type="entry name" value="Protein_kinase_ATP_BS"/>
</dbReference>